<gene>
    <name evidence="1" type="ORF">GZ989_011465</name>
</gene>
<organism evidence="1 2">
    <name type="scientific">Campylobacter fetus</name>
    <dbReference type="NCBI Taxonomy" id="196"/>
    <lineage>
        <taxon>Bacteria</taxon>
        <taxon>Pseudomonadati</taxon>
        <taxon>Campylobacterota</taxon>
        <taxon>Epsilonproteobacteria</taxon>
        <taxon>Campylobacterales</taxon>
        <taxon>Campylobacteraceae</taxon>
        <taxon>Campylobacter</taxon>
    </lineage>
</organism>
<reference evidence="2" key="1">
    <citation type="submission" date="2020-07" db="EMBL/GenBank/DDBJ databases">
        <title>A comparison of fourteen fully characterised mammalian-associated Campylobacter fetus isolates suggests a mechanism by which bovine-adapted biotypes have evolved high genomic plasticity.</title>
        <authorList>
            <person name="Nadin-Davis S.A."/>
            <person name="Chmara J.T."/>
            <person name="Carillo C."/>
            <person name="Amoako K."/>
            <person name="Goji N."/>
            <person name="Duceppe M.-O."/>
            <person name="Devenish J."/>
        </authorList>
    </citation>
    <scope>NUCLEOTIDE SEQUENCE [LARGE SCALE GENOMIC DNA]</scope>
    <source>
        <strain evidence="2">CFViADRI1362</strain>
        <plasmid evidence="2">pcfviadri1362_p3</plasmid>
    </source>
</reference>
<name>A0A974RL26_CAMFE</name>
<protein>
    <submittedName>
        <fullName evidence="1">Uncharacterized protein</fullName>
    </submittedName>
</protein>
<dbReference type="EMBL" id="CP059435">
    <property type="protein sequence ID" value="QMS59933.1"/>
    <property type="molecule type" value="Genomic_DNA"/>
</dbReference>
<dbReference type="AlphaFoldDB" id="A0A974RL26"/>
<accession>A0A974RL26</accession>
<keyword evidence="1" id="KW-0614">Plasmid</keyword>
<sequence>MLGTKIVMDEDKILREYKHDLSKVYKAIDEYADECGLIKQDKFTYLCREDDEQDFPHLMKFTHQSLMKSPWFRENVKEWLWLDDEEGNGDLIEATNKLLNKGYKLCLER</sequence>
<evidence type="ECO:0000313" key="1">
    <source>
        <dbReference type="EMBL" id="QMS59933.1"/>
    </source>
</evidence>
<evidence type="ECO:0000313" key="2">
    <source>
        <dbReference type="Proteomes" id="UP000514628"/>
    </source>
</evidence>
<proteinExistence type="predicted"/>
<dbReference type="Proteomes" id="UP000514628">
    <property type="component" value="Plasmid pCFViADRI1362_P3"/>
</dbReference>
<dbReference type="RefSeq" id="WP_065842615.1">
    <property type="nucleotide sequence ID" value="NZ_CP059435.1"/>
</dbReference>
<geneLocation type="plasmid" evidence="2">
    <name>pcfviadri1362_p3</name>
</geneLocation>